<dbReference type="EMBL" id="UFWD01000002">
    <property type="protein sequence ID" value="SUY82748.1"/>
    <property type="molecule type" value="Genomic_DNA"/>
</dbReference>
<proteinExistence type="predicted"/>
<dbReference type="AlphaFoldDB" id="A0A381KJA9"/>
<dbReference type="GO" id="GO:0016787">
    <property type="term" value="F:hydrolase activity"/>
    <property type="evidence" value="ECO:0007669"/>
    <property type="project" value="UniProtKB-KW"/>
</dbReference>
<protein>
    <submittedName>
        <fullName evidence="1">Amidohydrolase</fullName>
    </submittedName>
</protein>
<keyword evidence="1" id="KW-0378">Hydrolase</keyword>
<organism evidence="1">
    <name type="scientific">Clostridioides difficile</name>
    <name type="common">Peptoclostridium difficile</name>
    <dbReference type="NCBI Taxonomy" id="1496"/>
    <lineage>
        <taxon>Bacteria</taxon>
        <taxon>Bacillati</taxon>
        <taxon>Bacillota</taxon>
        <taxon>Clostridia</taxon>
        <taxon>Peptostreptococcales</taxon>
        <taxon>Peptostreptococcaceae</taxon>
        <taxon>Clostridioides</taxon>
    </lineage>
</organism>
<name>A0A381KJA9_CLODI</name>
<gene>
    <name evidence="1" type="ORF">NCTC13307_03854</name>
</gene>
<sequence length="32" mass="3799">MIESIKKRAYEIENELGKEIEEVCNLYLTILN</sequence>
<evidence type="ECO:0000313" key="1">
    <source>
        <dbReference type="EMBL" id="SUY82748.1"/>
    </source>
</evidence>
<reference evidence="1" key="1">
    <citation type="submission" date="2018-06" db="EMBL/GenBank/DDBJ databases">
        <authorList>
            <consortium name="Pathogen Informatics"/>
            <person name="Doyle S."/>
        </authorList>
    </citation>
    <scope>NUCLEOTIDE SEQUENCE</scope>
    <source>
        <strain evidence="1">NCTC13307</strain>
    </source>
</reference>
<accession>A0A381KJA9</accession>